<dbReference type="SUPFAM" id="SSF46689">
    <property type="entry name" value="Homeodomain-like"/>
    <property type="match status" value="1"/>
</dbReference>
<dbReference type="InterPro" id="IPR001647">
    <property type="entry name" value="HTH_TetR"/>
</dbReference>
<proteinExistence type="predicted"/>
<evidence type="ECO:0000259" key="3">
    <source>
        <dbReference type="PROSITE" id="PS50977"/>
    </source>
</evidence>
<evidence type="ECO:0000313" key="5">
    <source>
        <dbReference type="Proteomes" id="UP001215216"/>
    </source>
</evidence>
<dbReference type="EMBL" id="CP121208">
    <property type="protein sequence ID" value="WFM83308.1"/>
    <property type="molecule type" value="Genomic_DNA"/>
</dbReference>
<sequence length="232" mass="25673">MAESARKSAMERLLEGTLSERRLHTRMRLLKAGEELIASHGILGTSVGDITKKAGFTRGAFYSNFRDMDHFVQTLASEQWERILHALSDAFDSPAHTHTGSHADDAETLARLAELGQRIVEAIPLTRETSLLLTEFSTYLARSENKDTPLRAGADTFARQLAEVIDTRLAAIGRRTTLSTADTVQVILAMAERSITQALTRGKSNYTELLVRTLPEILVRLTQPSAEQSPQQ</sequence>
<keyword evidence="5" id="KW-1185">Reference proteome</keyword>
<dbReference type="Pfam" id="PF00440">
    <property type="entry name" value="TetR_N"/>
    <property type="match status" value="1"/>
</dbReference>
<dbReference type="InterPro" id="IPR050109">
    <property type="entry name" value="HTH-type_TetR-like_transc_reg"/>
</dbReference>
<feature type="DNA-binding region" description="H-T-H motif" evidence="2">
    <location>
        <begin position="46"/>
        <end position="65"/>
    </location>
</feature>
<organism evidence="4 5">
    <name type="scientific">Arcanobacterium canis</name>
    <dbReference type="NCBI Taxonomy" id="999183"/>
    <lineage>
        <taxon>Bacteria</taxon>
        <taxon>Bacillati</taxon>
        <taxon>Actinomycetota</taxon>
        <taxon>Actinomycetes</taxon>
        <taxon>Actinomycetales</taxon>
        <taxon>Actinomycetaceae</taxon>
        <taxon>Arcanobacterium</taxon>
    </lineage>
</organism>
<dbReference type="Gene3D" id="1.10.357.10">
    <property type="entry name" value="Tetracycline Repressor, domain 2"/>
    <property type="match status" value="1"/>
</dbReference>
<reference evidence="4 5" key="1">
    <citation type="submission" date="2023-03" db="EMBL/GenBank/DDBJ databases">
        <title>Complete genome of Arcanobacterium canis strain DSM 25104 isolated in 2010 from a canine otitis externa in Germany.</title>
        <authorList>
            <person name="Borowiak M."/>
            <person name="Kreitlow A."/>
            <person name="Malorny B."/>
            <person name="Laemmler C."/>
            <person name="Prenger-Berninghoff E."/>
            <person name="Ploetz M."/>
            <person name="Abdulmawjood A."/>
        </authorList>
    </citation>
    <scope>NUCLEOTIDE SEQUENCE [LARGE SCALE GENOMIC DNA]</scope>
    <source>
        <strain evidence="4 5">DSM 25104</strain>
    </source>
</reference>
<keyword evidence="1 2" id="KW-0238">DNA-binding</keyword>
<feature type="domain" description="HTH tetR-type" evidence="3">
    <location>
        <begin position="23"/>
        <end position="83"/>
    </location>
</feature>
<dbReference type="PANTHER" id="PTHR30055:SF241">
    <property type="entry name" value="TRANSCRIPTIONAL REGULATORY PROTEIN"/>
    <property type="match status" value="1"/>
</dbReference>
<evidence type="ECO:0000256" key="2">
    <source>
        <dbReference type="PROSITE-ProRule" id="PRU00335"/>
    </source>
</evidence>
<dbReference type="PANTHER" id="PTHR30055">
    <property type="entry name" value="HTH-TYPE TRANSCRIPTIONAL REGULATOR RUTR"/>
    <property type="match status" value="1"/>
</dbReference>
<name>A0ABY8G0I2_9ACTO</name>
<evidence type="ECO:0000313" key="4">
    <source>
        <dbReference type="EMBL" id="WFM83308.1"/>
    </source>
</evidence>
<evidence type="ECO:0000256" key="1">
    <source>
        <dbReference type="ARBA" id="ARBA00023125"/>
    </source>
</evidence>
<dbReference type="InterPro" id="IPR009057">
    <property type="entry name" value="Homeodomain-like_sf"/>
</dbReference>
<dbReference type="PROSITE" id="PS50977">
    <property type="entry name" value="HTH_TETR_2"/>
    <property type="match status" value="1"/>
</dbReference>
<dbReference type="RefSeq" id="WP_278012703.1">
    <property type="nucleotide sequence ID" value="NZ_CP121208.1"/>
</dbReference>
<gene>
    <name evidence="4" type="ORF">P7079_07935</name>
</gene>
<protein>
    <submittedName>
        <fullName evidence="4">TetR/AcrR family transcriptional regulator</fullName>
    </submittedName>
</protein>
<dbReference type="Proteomes" id="UP001215216">
    <property type="component" value="Chromosome"/>
</dbReference>
<accession>A0ABY8G0I2</accession>